<gene>
    <name evidence="1" type="ORF">EDC25_104148</name>
</gene>
<accession>A0A4R3LKS9</accession>
<dbReference type="AlphaFoldDB" id="A0A4R3LKS9"/>
<organism evidence="1 2">
    <name type="scientific">Pseudofulvimonas gallinarii</name>
    <dbReference type="NCBI Taxonomy" id="634155"/>
    <lineage>
        <taxon>Bacteria</taxon>
        <taxon>Pseudomonadati</taxon>
        <taxon>Pseudomonadota</taxon>
        <taxon>Gammaproteobacteria</taxon>
        <taxon>Lysobacterales</taxon>
        <taxon>Rhodanobacteraceae</taxon>
        <taxon>Pseudofulvimonas</taxon>
    </lineage>
</organism>
<sequence length="442" mass="48824">MGHRRTFPQSHRNDPTHAARLRRRRLAVLLAGPALAIAAVPGTVAAAEDSFEKALELIRMENAMLPGLAMMERMSRAGVFTPAAYMQFLAMTGDADAVEASNEAPSPGAGPDAPTDVCSYKAENALAAILAESRERKIVMINEAHHEQRHRAFASLLLRGLRDAGFTHFGAESFAPEIHESMADGAPDGMTGVYTADPYFADLVRQAKQLGFQFFDYEQRPHQQTDATDRASRIAVREQAQAANIKAVMDRNPEARFVIFAGYSHIREWPTSDGSRWMAYRLRHLTGVDPLSIDQIPGTPRHGRKTQSPWYSGIERCHDIRRPLVLADEGRWLGGPGTDIAVVHPRTPGDHDWRLMDGYRQATGVRFEESPSRSLLRAFVATEPADAIPLDQILLEPGATTAVLHLPSGDFRLVRQFEDGRNESLPDILTVTSRPAGDKSPR</sequence>
<dbReference type="Proteomes" id="UP000294599">
    <property type="component" value="Unassembled WGS sequence"/>
</dbReference>
<keyword evidence="2" id="KW-1185">Reference proteome</keyword>
<dbReference type="EMBL" id="SMAF01000004">
    <property type="protein sequence ID" value="TCT00156.1"/>
    <property type="molecule type" value="Genomic_DNA"/>
</dbReference>
<reference evidence="1 2" key="1">
    <citation type="submission" date="2019-03" db="EMBL/GenBank/DDBJ databases">
        <title>Genomic Encyclopedia of Type Strains, Phase IV (KMG-IV): sequencing the most valuable type-strain genomes for metagenomic binning, comparative biology and taxonomic classification.</title>
        <authorList>
            <person name="Goeker M."/>
        </authorList>
    </citation>
    <scope>NUCLEOTIDE SEQUENCE [LARGE SCALE GENOMIC DNA]</scope>
    <source>
        <strain evidence="1 2">DSM 21944</strain>
    </source>
</reference>
<dbReference type="SUPFAM" id="SSF159501">
    <property type="entry name" value="EreA/ChaN-like"/>
    <property type="match status" value="1"/>
</dbReference>
<evidence type="ECO:0000313" key="1">
    <source>
        <dbReference type="EMBL" id="TCT00156.1"/>
    </source>
</evidence>
<comment type="caution">
    <text evidence="1">The sequence shown here is derived from an EMBL/GenBank/DDBJ whole genome shotgun (WGS) entry which is preliminary data.</text>
</comment>
<evidence type="ECO:0000313" key="2">
    <source>
        <dbReference type="Proteomes" id="UP000294599"/>
    </source>
</evidence>
<protein>
    <submittedName>
        <fullName evidence="1">Uncharacterized protein</fullName>
    </submittedName>
</protein>
<proteinExistence type="predicted"/>
<name>A0A4R3LKS9_9GAMM</name>